<dbReference type="AlphaFoldDB" id="A0A0M3K709"/>
<feature type="transmembrane region" description="Helical" evidence="6">
    <location>
        <begin position="12"/>
        <end position="38"/>
    </location>
</feature>
<evidence type="ECO:0000256" key="3">
    <source>
        <dbReference type="ARBA" id="ARBA00022737"/>
    </source>
</evidence>
<protein>
    <submittedName>
        <fullName evidence="9">Chloride channel protein</fullName>
    </submittedName>
</protein>
<keyword evidence="2 6" id="KW-0812">Transmembrane</keyword>
<dbReference type="EMBL" id="UYRR01032856">
    <property type="protein sequence ID" value="VDK57004.1"/>
    <property type="molecule type" value="Genomic_DNA"/>
</dbReference>
<dbReference type="Gene3D" id="1.10.3080.10">
    <property type="entry name" value="Clc chloride channel"/>
    <property type="match status" value="1"/>
</dbReference>
<dbReference type="WBParaSite" id="ASIM_0001675001-mRNA-1">
    <property type="protein sequence ID" value="ASIM_0001675001-mRNA-1"/>
    <property type="gene ID" value="ASIM_0001675001"/>
</dbReference>
<reference evidence="9" key="1">
    <citation type="submission" date="2017-02" db="UniProtKB">
        <authorList>
            <consortium name="WormBaseParasite"/>
        </authorList>
    </citation>
    <scope>IDENTIFICATION</scope>
</reference>
<keyword evidence="5 6" id="KW-0472">Membrane</keyword>
<dbReference type="InterPro" id="IPR050970">
    <property type="entry name" value="Cl_channel_volt-gated"/>
</dbReference>
<evidence type="ECO:0000313" key="7">
    <source>
        <dbReference type="EMBL" id="VDK57004.1"/>
    </source>
</evidence>
<dbReference type="Proteomes" id="UP000267096">
    <property type="component" value="Unassembled WGS sequence"/>
</dbReference>
<keyword evidence="3" id="KW-0677">Repeat</keyword>
<organism evidence="9">
    <name type="scientific">Anisakis simplex</name>
    <name type="common">Herring worm</name>
    <dbReference type="NCBI Taxonomy" id="6269"/>
    <lineage>
        <taxon>Eukaryota</taxon>
        <taxon>Metazoa</taxon>
        <taxon>Ecdysozoa</taxon>
        <taxon>Nematoda</taxon>
        <taxon>Chromadorea</taxon>
        <taxon>Rhabditida</taxon>
        <taxon>Spirurina</taxon>
        <taxon>Ascaridomorpha</taxon>
        <taxon>Ascaridoidea</taxon>
        <taxon>Anisakidae</taxon>
        <taxon>Anisakis</taxon>
        <taxon>Anisakis simplex complex</taxon>
    </lineage>
</organism>
<evidence type="ECO:0000313" key="9">
    <source>
        <dbReference type="WBParaSite" id="ASIM_0001675001-mRNA-1"/>
    </source>
</evidence>
<dbReference type="PANTHER" id="PTHR45720">
    <property type="entry name" value="CHLORIDE CHANNEL PROTEIN 2"/>
    <property type="match status" value="1"/>
</dbReference>
<gene>
    <name evidence="7" type="ORF">ASIM_LOCUS16157</name>
</gene>
<evidence type="ECO:0000256" key="1">
    <source>
        <dbReference type="ARBA" id="ARBA00004141"/>
    </source>
</evidence>
<proteinExistence type="predicted"/>
<feature type="transmembrane region" description="Helical" evidence="6">
    <location>
        <begin position="194"/>
        <end position="215"/>
    </location>
</feature>
<reference evidence="7 8" key="2">
    <citation type="submission" date="2018-11" db="EMBL/GenBank/DDBJ databases">
        <authorList>
            <consortium name="Pathogen Informatics"/>
        </authorList>
    </citation>
    <scope>NUCLEOTIDE SEQUENCE [LARGE SCALE GENOMIC DNA]</scope>
</reference>
<feature type="transmembrane region" description="Helical" evidence="6">
    <location>
        <begin position="158"/>
        <end position="182"/>
    </location>
</feature>
<evidence type="ECO:0000256" key="4">
    <source>
        <dbReference type="ARBA" id="ARBA00022989"/>
    </source>
</evidence>
<dbReference type="GO" id="GO:0005247">
    <property type="term" value="F:voltage-gated chloride channel activity"/>
    <property type="evidence" value="ECO:0007669"/>
    <property type="project" value="TreeGrafter"/>
</dbReference>
<evidence type="ECO:0000256" key="6">
    <source>
        <dbReference type="SAM" id="Phobius"/>
    </source>
</evidence>
<comment type="subcellular location">
    <subcellularLocation>
        <location evidence="1">Membrane</location>
        <topology evidence="1">Multi-pass membrane protein</topology>
    </subcellularLocation>
</comment>
<dbReference type="InterPro" id="IPR014743">
    <property type="entry name" value="Cl-channel_core"/>
</dbReference>
<keyword evidence="8" id="KW-1185">Reference proteome</keyword>
<dbReference type="SUPFAM" id="SSF81340">
    <property type="entry name" value="Clc chloride channel"/>
    <property type="match status" value="1"/>
</dbReference>
<evidence type="ECO:0000256" key="2">
    <source>
        <dbReference type="ARBA" id="ARBA00022692"/>
    </source>
</evidence>
<accession>A0A0M3K709</accession>
<dbReference type="GO" id="GO:0005886">
    <property type="term" value="C:plasma membrane"/>
    <property type="evidence" value="ECO:0007669"/>
    <property type="project" value="TreeGrafter"/>
</dbReference>
<dbReference type="PRINTS" id="PR00762">
    <property type="entry name" value="CLCHANNEL"/>
</dbReference>
<evidence type="ECO:0000256" key="5">
    <source>
        <dbReference type="ARBA" id="ARBA00023136"/>
    </source>
</evidence>
<sequence>MQGSLRKIAIEWLILAALGITMALISLAVDTVMFVIGLSHHIHWDTVRHIVSYLLWIMCTVAIIAAACVSVQRISPDAMGSGIPEMKTILRGLILKDYLSCRTLLATLVGLTFALASALPIGKAGPFVHVASIIANQLSKFAAKMPSVYANECQRSEMFAAACAVGMASTFSAPIGGVLFSIEVTTTYFSVSNYWRGFFAAACGAAVFRLLRLFVFKTEGCYYQLKQTYSINKGRSNMKWNNMFSFDNQLPSYIPVVLIRGKLPILLNLKVSKGNEACRKICVSCSCYFVVEVIFKSGN</sequence>
<dbReference type="Pfam" id="PF00654">
    <property type="entry name" value="Voltage_CLC"/>
    <property type="match status" value="1"/>
</dbReference>
<evidence type="ECO:0000313" key="8">
    <source>
        <dbReference type="Proteomes" id="UP000267096"/>
    </source>
</evidence>
<name>A0A0M3K709_ANISI</name>
<dbReference type="PANTHER" id="PTHR45720:SF13">
    <property type="entry name" value="CHLORIDE CHANNEL PROTEIN"/>
    <property type="match status" value="1"/>
</dbReference>
<dbReference type="OrthoDB" id="4564at2759"/>
<keyword evidence="4 6" id="KW-1133">Transmembrane helix</keyword>
<dbReference type="InterPro" id="IPR001807">
    <property type="entry name" value="ClC"/>
</dbReference>
<feature type="transmembrane region" description="Helical" evidence="6">
    <location>
        <begin position="50"/>
        <end position="71"/>
    </location>
</feature>